<accession>A0A8J5XEI1</accession>
<keyword evidence="3" id="KW-1185">Reference proteome</keyword>
<name>A0A8J5XEI1_DIALT</name>
<dbReference type="EMBL" id="JAGTXO010000065">
    <property type="protein sequence ID" value="KAG8457664.1"/>
    <property type="molecule type" value="Genomic_DNA"/>
</dbReference>
<protein>
    <submittedName>
        <fullName evidence="2">Uncharacterized protein</fullName>
    </submittedName>
</protein>
<reference evidence="2" key="1">
    <citation type="submission" date="2021-05" db="EMBL/GenBank/DDBJ databases">
        <title>The genome of the haptophyte Pavlova lutheri (Diacronema luteri, Pavlovales) - a model for lipid biosynthesis in eukaryotic algae.</title>
        <authorList>
            <person name="Hulatt C.J."/>
            <person name="Posewitz M.C."/>
        </authorList>
    </citation>
    <scope>NUCLEOTIDE SEQUENCE</scope>
    <source>
        <strain evidence="2">NIVA-4/92</strain>
    </source>
</reference>
<dbReference type="OrthoDB" id="532384at2759"/>
<dbReference type="AlphaFoldDB" id="A0A8J5XEI1"/>
<proteinExistence type="predicted"/>
<dbReference type="EMBL" id="JAGTXO010000043">
    <property type="protein sequence ID" value="KAG8459244.1"/>
    <property type="molecule type" value="Genomic_DNA"/>
</dbReference>
<evidence type="ECO:0000313" key="3">
    <source>
        <dbReference type="Proteomes" id="UP000751190"/>
    </source>
</evidence>
<organism evidence="2 3">
    <name type="scientific">Diacronema lutheri</name>
    <name type="common">Unicellular marine alga</name>
    <name type="synonym">Monochrysis lutheri</name>
    <dbReference type="NCBI Taxonomy" id="2081491"/>
    <lineage>
        <taxon>Eukaryota</taxon>
        <taxon>Haptista</taxon>
        <taxon>Haptophyta</taxon>
        <taxon>Pavlovophyceae</taxon>
        <taxon>Pavlovales</taxon>
        <taxon>Pavlovaceae</taxon>
        <taxon>Diacronema</taxon>
    </lineage>
</organism>
<gene>
    <name evidence="1" type="ORF">KFE25_001450</name>
    <name evidence="2" type="ORF">KFE25_005755</name>
</gene>
<dbReference type="Gene3D" id="3.50.4.10">
    <property type="entry name" value="Hepatocyte Growth Factor"/>
    <property type="match status" value="1"/>
</dbReference>
<evidence type="ECO:0000313" key="1">
    <source>
        <dbReference type="EMBL" id="KAG8457664.1"/>
    </source>
</evidence>
<dbReference type="PANTHER" id="PTHR46873">
    <property type="entry name" value="EXPRESSED PROTEIN"/>
    <property type="match status" value="1"/>
</dbReference>
<comment type="caution">
    <text evidence="2">The sequence shown here is derived from an EMBL/GenBank/DDBJ whole genome shotgun (WGS) entry which is preliminary data.</text>
</comment>
<dbReference type="PANTHER" id="PTHR46873:SF1">
    <property type="entry name" value="EXPRESSED PROTEIN"/>
    <property type="match status" value="1"/>
</dbReference>
<evidence type="ECO:0000313" key="2">
    <source>
        <dbReference type="EMBL" id="KAG8459244.1"/>
    </source>
</evidence>
<sequence>MPAGWRAFAVLLGGLLALQLFLLGARMRGMLAPAGARSLAARRARATRGAPALTATGARVTAVAAAASPPPAARGVVLDCAPHGEIRLFLRAEWCNASADSVERVAAASAASAAAGGESSIYRLEPTFLVQGRLGAAGVPTGGARRRARKVMERGEVGWAGGSDGPDFFVYLGDGPAAWLGNPHDGTVWAEVADEASMAVAHAISRLPVPPTRPGQMHIASPPLRVVLRAWRPPAAEPARGAALLKVRGASVDSAAATCAPGCNALPRTELHGAPLVWGANHRTADAAACCAACDAHRAAAAAATPPARGCTVWVFCASDALCGAARGECWLKHAPDPWAADVALGTSPRWTTGTAARAPANHSSGAGAEPPVRARAHVRLVVGDGADGGTPAVVAHLVFRDAGAARARARIERLLRAGCRGACAVLAARAAPAQWGSDALPDGLGEGERWPAGRALVRGTLGPSGAPAAIDSPAAIEWPQAPVVRGSVGWWPTAGGAASADGPAFFVALADMPHLGLSTAVWARVAAEDLPALDALAAAAEAGAIQLPLPLVVERVPGASGR</sequence>
<dbReference type="Proteomes" id="UP000751190">
    <property type="component" value="Unassembled WGS sequence"/>
</dbReference>